<dbReference type="PROSITE" id="PS51444">
    <property type="entry name" value="FH2"/>
    <property type="match status" value="1"/>
</dbReference>
<dbReference type="EMBL" id="CP136892">
    <property type="protein sequence ID" value="WOL00397.1"/>
    <property type="molecule type" value="Genomic_DNA"/>
</dbReference>
<feature type="compositionally biased region" description="Polar residues" evidence="5">
    <location>
        <begin position="381"/>
        <end position="390"/>
    </location>
</feature>
<feature type="chain" id="PRO_5042885085" description="Formin-like protein" evidence="7">
    <location>
        <begin position="24"/>
        <end position="911"/>
    </location>
</feature>
<evidence type="ECO:0000259" key="8">
    <source>
        <dbReference type="PROSITE" id="PS51444"/>
    </source>
</evidence>
<dbReference type="InterPro" id="IPR015425">
    <property type="entry name" value="FH2_Formin"/>
</dbReference>
<dbReference type="GO" id="GO:0051015">
    <property type="term" value="F:actin filament binding"/>
    <property type="evidence" value="ECO:0007669"/>
    <property type="project" value="InterPro"/>
</dbReference>
<feature type="signal peptide" evidence="7">
    <location>
        <begin position="1"/>
        <end position="23"/>
    </location>
</feature>
<dbReference type="InterPro" id="IPR027643">
    <property type="entry name" value="Formin-like_plant"/>
</dbReference>
<organism evidence="9 10">
    <name type="scientific">Canna indica</name>
    <name type="common">Indian-shot</name>
    <dbReference type="NCBI Taxonomy" id="4628"/>
    <lineage>
        <taxon>Eukaryota</taxon>
        <taxon>Viridiplantae</taxon>
        <taxon>Streptophyta</taxon>
        <taxon>Embryophyta</taxon>
        <taxon>Tracheophyta</taxon>
        <taxon>Spermatophyta</taxon>
        <taxon>Magnoliopsida</taxon>
        <taxon>Liliopsida</taxon>
        <taxon>Zingiberales</taxon>
        <taxon>Cannaceae</taxon>
        <taxon>Canna</taxon>
    </lineage>
</organism>
<gene>
    <name evidence="9" type="ORF">Cni_G09110</name>
</gene>
<dbReference type="Gene3D" id="1.20.58.2220">
    <property type="entry name" value="Formin, FH2 domain"/>
    <property type="match status" value="1"/>
</dbReference>
<feature type="compositionally biased region" description="Low complexity" evidence="5">
    <location>
        <begin position="285"/>
        <end position="301"/>
    </location>
</feature>
<dbReference type="PANTHER" id="PTHR23213:SF368">
    <property type="entry name" value="HISTONE H3-K79 METHYLTRANSFERASE"/>
    <property type="match status" value="1"/>
</dbReference>
<accession>A0AAQ3K1X4</accession>
<evidence type="ECO:0000256" key="7">
    <source>
        <dbReference type="SAM" id="SignalP"/>
    </source>
</evidence>
<keyword evidence="10" id="KW-1185">Reference proteome</keyword>
<feature type="domain" description="FH2" evidence="8">
    <location>
        <begin position="458"/>
        <end position="884"/>
    </location>
</feature>
<evidence type="ECO:0000256" key="1">
    <source>
        <dbReference type="ARBA" id="ARBA00004167"/>
    </source>
</evidence>
<proteinExistence type="inferred from homology"/>
<evidence type="ECO:0000313" key="10">
    <source>
        <dbReference type="Proteomes" id="UP001327560"/>
    </source>
</evidence>
<evidence type="ECO:0000256" key="6">
    <source>
        <dbReference type="SAM" id="Phobius"/>
    </source>
</evidence>
<feature type="compositionally biased region" description="Polar residues" evidence="5">
    <location>
        <begin position="310"/>
        <end position="327"/>
    </location>
</feature>
<keyword evidence="6" id="KW-0472">Membrane</keyword>
<feature type="compositionally biased region" description="Basic and acidic residues" evidence="5">
    <location>
        <begin position="513"/>
        <end position="530"/>
    </location>
</feature>
<dbReference type="SUPFAM" id="SSF101447">
    <property type="entry name" value="Formin homology 2 domain (FH2 domain)"/>
    <property type="match status" value="1"/>
</dbReference>
<reference evidence="9 10" key="1">
    <citation type="submission" date="2023-10" db="EMBL/GenBank/DDBJ databases">
        <title>Chromosome-scale genome assembly provides insights into flower coloration mechanisms of Canna indica.</title>
        <authorList>
            <person name="Li C."/>
        </authorList>
    </citation>
    <scope>NUCLEOTIDE SEQUENCE [LARGE SCALE GENOMIC DNA]</scope>
    <source>
        <tissue evidence="9">Flower</tissue>
    </source>
</reference>
<evidence type="ECO:0000256" key="5">
    <source>
        <dbReference type="SAM" id="MobiDB-lite"/>
    </source>
</evidence>
<keyword evidence="6" id="KW-0812">Transmembrane</keyword>
<feature type="compositionally biased region" description="Low complexity" evidence="5">
    <location>
        <begin position="328"/>
        <end position="337"/>
    </location>
</feature>
<dbReference type="InterPro" id="IPR042201">
    <property type="entry name" value="FH2_Formin_sf"/>
</dbReference>
<evidence type="ECO:0000256" key="4">
    <source>
        <dbReference type="RuleBase" id="RU361260"/>
    </source>
</evidence>
<feature type="compositionally biased region" description="Pro residues" evidence="5">
    <location>
        <begin position="431"/>
        <end position="442"/>
    </location>
</feature>
<feature type="region of interest" description="Disordered" evidence="5">
    <location>
        <begin position="509"/>
        <end position="530"/>
    </location>
</feature>
<name>A0AAQ3K1X4_9LILI</name>
<evidence type="ECO:0000313" key="9">
    <source>
        <dbReference type="EMBL" id="WOL00397.1"/>
    </source>
</evidence>
<feature type="transmembrane region" description="Helical" evidence="6">
    <location>
        <begin position="143"/>
        <end position="167"/>
    </location>
</feature>
<evidence type="ECO:0000256" key="2">
    <source>
        <dbReference type="ARBA" id="ARBA00022729"/>
    </source>
</evidence>
<dbReference type="GO" id="GO:0045010">
    <property type="term" value="P:actin nucleation"/>
    <property type="evidence" value="ECO:0007669"/>
    <property type="project" value="InterPro"/>
</dbReference>
<feature type="compositionally biased region" description="Basic and acidic residues" evidence="5">
    <location>
        <begin position="172"/>
        <end position="182"/>
    </location>
</feature>
<dbReference type="GO" id="GO:0016020">
    <property type="term" value="C:membrane"/>
    <property type="evidence" value="ECO:0007669"/>
    <property type="project" value="UniProtKB-SubCell"/>
</dbReference>
<comment type="similarity">
    <text evidence="3">Belongs to the formin-like family. Class-I subfamily.</text>
</comment>
<keyword evidence="2 7" id="KW-0732">Signal</keyword>
<feature type="compositionally biased region" description="Pro residues" evidence="5">
    <location>
        <begin position="338"/>
        <end position="356"/>
    </location>
</feature>
<keyword evidence="6" id="KW-1133">Transmembrane helix</keyword>
<dbReference type="SMART" id="SM00498">
    <property type="entry name" value="FH2"/>
    <property type="match status" value="1"/>
</dbReference>
<dbReference type="Proteomes" id="UP001327560">
    <property type="component" value="Chromosome 3"/>
</dbReference>
<protein>
    <recommendedName>
        <fullName evidence="4">Formin-like protein</fullName>
    </recommendedName>
</protein>
<sequence length="911" mass="99357">MAAALTPLHFHTCFLNLFFTAASLEREEKQLFYLPLSNCTRLRFPHYTSSTTTTASIIHNRRTLHQPFFPLTSSSFPPAQPPSASFPKYPSASSSSASFRPFFPLYTSPPPPPHSTTAVTLPTFPANISSVGSSPSRHSRPRLVPAVASPLLALAFLGISLALFVHLRRRRGGDDKDARSDSLRFFPPDTTASDGRKLSATASSSAAASGPPGSEFLYLGTLVSSRGRGNETSTVGGGSPYRKLGSPELRPLPPLPRQFRDAEGGRLSSEEGYYSPKDSPVEKGSPPAAAAAPTSSSKKAALGVEMERCGSQSSTLSTPTNISSNVVSSPSHSSPTTSSPPPLRPPPLLRPPTPSPPKRRPPSHSPPSSPPELNCDRKVETLQSSGQNLRSPRKIGDFARNSFDVGQNPLPPPPPPPFECQEDQNEKKPTFQPPVLIPPRPPAGWSFPVPPENSNTTQMQEENPRPKLKPLHWDKVRASSDRAMAWDQLKSGSFQLNEEMIESLFGSNTSITSKDKFGGHTDPSLNKDSRILDPKKSQNIAILLKALNVTKEEVCKALLEGQADSLKNDTLEALTKMVPSKEEEHKLKEYKDDVPFKLGPAESFLKAMLDVPFAFKRINAMLYIANFDSEVNHLRNLFMTLEAACEELRNSKIFHKILGAVLKTGNRMNVGTNRGEAHAFKLDALLKLVDVRGTDGKTTLLHFVVQEISRAEGSRLSAVNSPAVKAQPNTLADVGYCKLGIQVVSNLGVELSNVKKAAAMDLDMLSFYVAKLGGGLGKIQEVLQLNNSFPSDSGRHFHDAMIGFLRKAEDEILDIQAQESFVLATVKGITEYFHGDSAKEEAHPFRIFMVVRDFLAVLDQVCREVEKINEHNIIISEHHLPVTGNQASNPVFPSFLPSRPGWTDDESSLSS</sequence>
<feature type="compositionally biased region" description="Low complexity" evidence="5">
    <location>
        <begin position="199"/>
        <end position="209"/>
    </location>
</feature>
<feature type="region of interest" description="Disordered" evidence="5">
    <location>
        <begin position="171"/>
        <end position="211"/>
    </location>
</feature>
<evidence type="ECO:0000256" key="3">
    <source>
        <dbReference type="ARBA" id="ARBA00025793"/>
    </source>
</evidence>
<dbReference type="AlphaFoldDB" id="A0AAQ3K1X4"/>
<feature type="region of interest" description="Disordered" evidence="5">
    <location>
        <begin position="228"/>
        <end position="445"/>
    </location>
</feature>
<dbReference type="Pfam" id="PF02181">
    <property type="entry name" value="FH2"/>
    <property type="match status" value="1"/>
</dbReference>
<dbReference type="PANTHER" id="PTHR23213">
    <property type="entry name" value="FORMIN-RELATED"/>
    <property type="match status" value="1"/>
</dbReference>
<feature type="compositionally biased region" description="Pro residues" evidence="5">
    <location>
        <begin position="409"/>
        <end position="418"/>
    </location>
</feature>
<comment type="subcellular location">
    <subcellularLocation>
        <location evidence="1">Membrane</location>
        <topology evidence="1">Single-pass membrane protein</topology>
    </subcellularLocation>
</comment>